<name>A0A1F6PBD0_9BACT</name>
<dbReference type="InterPro" id="IPR036873">
    <property type="entry name" value="Rhodanese-like_dom_sf"/>
</dbReference>
<dbReference type="SMART" id="SM00450">
    <property type="entry name" value="RHOD"/>
    <property type="match status" value="1"/>
</dbReference>
<evidence type="ECO:0000259" key="1">
    <source>
        <dbReference type="PROSITE" id="PS50206"/>
    </source>
</evidence>
<dbReference type="PROSITE" id="PS50206">
    <property type="entry name" value="RHODANESE_3"/>
    <property type="match status" value="1"/>
</dbReference>
<accession>A0A1F6PBD0</accession>
<dbReference type="EMBL" id="MFRA01000001">
    <property type="protein sequence ID" value="OGH93264.1"/>
    <property type="molecule type" value="Genomic_DNA"/>
</dbReference>
<dbReference type="PANTHER" id="PTHR43031:SF1">
    <property type="entry name" value="PYRIDINE NUCLEOTIDE-DISULPHIDE OXIDOREDUCTASE"/>
    <property type="match status" value="1"/>
</dbReference>
<dbReference type="Gene3D" id="3.40.250.10">
    <property type="entry name" value="Rhodanese-like domain"/>
    <property type="match status" value="1"/>
</dbReference>
<feature type="domain" description="Rhodanese" evidence="1">
    <location>
        <begin position="12"/>
        <end position="95"/>
    </location>
</feature>
<dbReference type="AlphaFoldDB" id="A0A1F6PBD0"/>
<reference evidence="2 3" key="1">
    <citation type="journal article" date="2016" name="Nat. Commun.">
        <title>Thousands of microbial genomes shed light on interconnected biogeochemical processes in an aquifer system.</title>
        <authorList>
            <person name="Anantharaman K."/>
            <person name="Brown C.T."/>
            <person name="Hug L.A."/>
            <person name="Sharon I."/>
            <person name="Castelle C.J."/>
            <person name="Probst A.J."/>
            <person name="Thomas B.C."/>
            <person name="Singh A."/>
            <person name="Wilkins M.J."/>
            <person name="Karaoz U."/>
            <person name="Brodie E.L."/>
            <person name="Williams K.H."/>
            <person name="Hubbard S.S."/>
            <person name="Banfield J.F."/>
        </authorList>
    </citation>
    <scope>NUCLEOTIDE SEQUENCE [LARGE SCALE GENOMIC DNA]</scope>
</reference>
<dbReference type="Proteomes" id="UP000176634">
    <property type="component" value="Unassembled WGS sequence"/>
</dbReference>
<dbReference type="SUPFAM" id="SSF52821">
    <property type="entry name" value="Rhodanese/Cell cycle control phosphatase"/>
    <property type="match status" value="1"/>
</dbReference>
<dbReference type="PANTHER" id="PTHR43031">
    <property type="entry name" value="FAD-DEPENDENT OXIDOREDUCTASE"/>
    <property type="match status" value="1"/>
</dbReference>
<organism evidence="2 3">
    <name type="scientific">Candidatus Magasanikbacteria bacterium RIFOXYD1_FULL_40_23</name>
    <dbReference type="NCBI Taxonomy" id="1798705"/>
    <lineage>
        <taxon>Bacteria</taxon>
        <taxon>Candidatus Magasanikiibacteriota</taxon>
    </lineage>
</organism>
<dbReference type="Pfam" id="PF00581">
    <property type="entry name" value="Rhodanese"/>
    <property type="match status" value="1"/>
</dbReference>
<gene>
    <name evidence="2" type="ORF">A2563_01510</name>
</gene>
<dbReference type="InterPro" id="IPR050229">
    <property type="entry name" value="GlpE_sulfurtransferase"/>
</dbReference>
<evidence type="ECO:0000313" key="3">
    <source>
        <dbReference type="Proteomes" id="UP000176634"/>
    </source>
</evidence>
<comment type="caution">
    <text evidence="2">The sequence shown here is derived from an EMBL/GenBank/DDBJ whole genome shotgun (WGS) entry which is preliminary data.</text>
</comment>
<dbReference type="InterPro" id="IPR001763">
    <property type="entry name" value="Rhodanese-like_dom"/>
</dbReference>
<dbReference type="STRING" id="1798705.A2563_01510"/>
<protein>
    <recommendedName>
        <fullName evidence="1">Rhodanese domain-containing protein</fullName>
    </recommendedName>
</protein>
<evidence type="ECO:0000313" key="2">
    <source>
        <dbReference type="EMBL" id="OGH93264.1"/>
    </source>
</evidence>
<proteinExistence type="predicted"/>
<sequence>MQVKQLKAEVGSGKDIMIVDVREHDEYEKGEKMDEATNIPMGQMFIEASQGRLPKDKKIITVCKSGTRCQIVAKELKEKGYDIEFLEGGMDAWKGE</sequence>
<dbReference type="CDD" id="cd00158">
    <property type="entry name" value="RHOD"/>
    <property type="match status" value="1"/>
</dbReference>